<keyword evidence="1" id="KW-0472">Membrane</keyword>
<evidence type="ECO:0000256" key="1">
    <source>
        <dbReference type="SAM" id="Phobius"/>
    </source>
</evidence>
<keyword evidence="1" id="KW-1133">Transmembrane helix</keyword>
<proteinExistence type="predicted"/>
<keyword evidence="1" id="KW-0812">Transmembrane</keyword>
<name>A0A2P4Q4X4_RHIID</name>
<sequence>MYLCIIYKVYLDYVTQISHLIILYRAIIIVFLITIGTLSICIYENFMLINYYY</sequence>
<feature type="transmembrane region" description="Helical" evidence="1">
    <location>
        <begin position="20"/>
        <end position="43"/>
    </location>
</feature>
<protein>
    <submittedName>
        <fullName evidence="2">Uncharacterized protein</fullName>
    </submittedName>
</protein>
<dbReference type="EMBL" id="AUPC02000092">
    <property type="protein sequence ID" value="POG72686.1"/>
    <property type="molecule type" value="Genomic_DNA"/>
</dbReference>
<reference evidence="2 3" key="1">
    <citation type="journal article" date="2013" name="Proc. Natl. Acad. Sci. U.S.A.">
        <title>Genome of an arbuscular mycorrhizal fungus provides insight into the oldest plant symbiosis.</title>
        <authorList>
            <person name="Tisserant E."/>
            <person name="Malbreil M."/>
            <person name="Kuo A."/>
            <person name="Kohler A."/>
            <person name="Symeonidi A."/>
            <person name="Balestrini R."/>
            <person name="Charron P."/>
            <person name="Duensing N."/>
            <person name="Frei Dit Frey N."/>
            <person name="Gianinazzi-Pearson V."/>
            <person name="Gilbert L.B."/>
            <person name="Handa Y."/>
            <person name="Herr J.R."/>
            <person name="Hijri M."/>
            <person name="Koul R."/>
            <person name="Kawaguchi M."/>
            <person name="Krajinski F."/>
            <person name="Lammers P.J."/>
            <person name="Masclaux F.G."/>
            <person name="Murat C."/>
            <person name="Morin E."/>
            <person name="Ndikumana S."/>
            <person name="Pagni M."/>
            <person name="Petitpierre D."/>
            <person name="Requena N."/>
            <person name="Rosikiewicz P."/>
            <person name="Riley R."/>
            <person name="Saito K."/>
            <person name="San Clemente H."/>
            <person name="Shapiro H."/>
            <person name="van Tuinen D."/>
            <person name="Becard G."/>
            <person name="Bonfante P."/>
            <person name="Paszkowski U."/>
            <person name="Shachar-Hill Y.Y."/>
            <person name="Tuskan G.A."/>
            <person name="Young P.W."/>
            <person name="Sanders I.R."/>
            <person name="Henrissat B."/>
            <person name="Rensing S.A."/>
            <person name="Grigoriev I.V."/>
            <person name="Corradi N."/>
            <person name="Roux C."/>
            <person name="Martin F."/>
        </authorList>
    </citation>
    <scope>NUCLEOTIDE SEQUENCE [LARGE SCALE GENOMIC DNA]</scope>
    <source>
        <strain evidence="2 3">DAOM 197198</strain>
    </source>
</reference>
<organism evidence="2 3">
    <name type="scientific">Rhizophagus irregularis (strain DAOM 181602 / DAOM 197198 / MUCL 43194)</name>
    <name type="common">Arbuscular mycorrhizal fungus</name>
    <name type="synonym">Glomus intraradices</name>
    <dbReference type="NCBI Taxonomy" id="747089"/>
    <lineage>
        <taxon>Eukaryota</taxon>
        <taxon>Fungi</taxon>
        <taxon>Fungi incertae sedis</taxon>
        <taxon>Mucoromycota</taxon>
        <taxon>Glomeromycotina</taxon>
        <taxon>Glomeromycetes</taxon>
        <taxon>Glomerales</taxon>
        <taxon>Glomeraceae</taxon>
        <taxon>Rhizophagus</taxon>
    </lineage>
</organism>
<gene>
    <name evidence="2" type="ORF">GLOIN_2v1592725</name>
</gene>
<comment type="caution">
    <text evidence="2">The sequence shown here is derived from an EMBL/GenBank/DDBJ whole genome shotgun (WGS) entry which is preliminary data.</text>
</comment>
<evidence type="ECO:0000313" key="3">
    <source>
        <dbReference type="Proteomes" id="UP000018888"/>
    </source>
</evidence>
<evidence type="ECO:0000313" key="2">
    <source>
        <dbReference type="EMBL" id="POG72686.1"/>
    </source>
</evidence>
<accession>A0A2P4Q4X4</accession>
<dbReference type="AlphaFoldDB" id="A0A2P4Q4X4"/>
<dbReference type="Proteomes" id="UP000018888">
    <property type="component" value="Unassembled WGS sequence"/>
</dbReference>
<reference evidence="2 3" key="2">
    <citation type="journal article" date="2018" name="New Phytol.">
        <title>High intraspecific genome diversity in the model arbuscular mycorrhizal symbiont Rhizophagus irregularis.</title>
        <authorList>
            <person name="Chen E.C.H."/>
            <person name="Morin E."/>
            <person name="Beaudet D."/>
            <person name="Noel J."/>
            <person name="Yildirir G."/>
            <person name="Ndikumana S."/>
            <person name="Charron P."/>
            <person name="St-Onge C."/>
            <person name="Giorgi J."/>
            <person name="Kruger M."/>
            <person name="Marton T."/>
            <person name="Ropars J."/>
            <person name="Grigoriev I.V."/>
            <person name="Hainaut M."/>
            <person name="Henrissat B."/>
            <person name="Roux C."/>
            <person name="Martin F."/>
            <person name="Corradi N."/>
        </authorList>
    </citation>
    <scope>NUCLEOTIDE SEQUENCE [LARGE SCALE GENOMIC DNA]</scope>
    <source>
        <strain evidence="2 3">DAOM 197198</strain>
    </source>
</reference>
<keyword evidence="3" id="KW-1185">Reference proteome</keyword>